<gene>
    <name evidence="2" type="ORF">TH63_13355</name>
</gene>
<evidence type="ECO:0000313" key="2">
    <source>
        <dbReference type="EMBL" id="AKQ46387.1"/>
    </source>
</evidence>
<protein>
    <submittedName>
        <fullName evidence="2">Uncharacterized protein</fullName>
    </submittedName>
</protein>
<evidence type="ECO:0000256" key="1">
    <source>
        <dbReference type="SAM" id="MobiDB-lite"/>
    </source>
</evidence>
<dbReference type="AlphaFoldDB" id="A0A0H4VR21"/>
<dbReference type="KEGG" id="ruf:TH63_13355"/>
<keyword evidence="3" id="KW-1185">Reference proteome</keyword>
<sequence>MLLVLVALGACEKVKDKQIAALPETSVGDTLVLEPDSVEIDTTFAEGETSPYGEYEDNSWEPVEGAVDGEDGTARNGTASNAGVSISNQNDGSSAASRVTTTTTTTTEKASASKGSTTTKATPVRKKYVRPTAIQLQKALARDARLSSRMPLTRLKNYWMTRQHYYRRASKEVKFVSGPTKIKISPEETKIETAQGKVKIEGNDIKVKPE</sequence>
<dbReference type="PATRIC" id="fig|1379910.4.peg.2900"/>
<accession>A0A0H4VR21</accession>
<feature type="region of interest" description="Disordered" evidence="1">
    <location>
        <begin position="44"/>
        <end position="122"/>
    </location>
</feature>
<feature type="compositionally biased region" description="Low complexity" evidence="1">
    <location>
        <begin position="93"/>
        <end position="122"/>
    </location>
</feature>
<proteinExistence type="predicted"/>
<name>A0A0H4VR21_9BACT</name>
<reference evidence="2 3" key="1">
    <citation type="submission" date="2015-01" db="EMBL/GenBank/DDBJ databases">
        <title>Rufibacter sp./DG31D/ whole genome sequencing.</title>
        <authorList>
            <person name="Kim M.K."/>
            <person name="Srinivasan S."/>
            <person name="Lee J.-J."/>
        </authorList>
    </citation>
    <scope>NUCLEOTIDE SEQUENCE [LARGE SCALE GENOMIC DNA]</scope>
    <source>
        <strain evidence="2 3">DG31D</strain>
    </source>
</reference>
<dbReference type="Proteomes" id="UP000036458">
    <property type="component" value="Chromosome"/>
</dbReference>
<organism evidence="2 3">
    <name type="scientific">Rufibacter radiotolerans</name>
    <dbReference type="NCBI Taxonomy" id="1379910"/>
    <lineage>
        <taxon>Bacteria</taxon>
        <taxon>Pseudomonadati</taxon>
        <taxon>Bacteroidota</taxon>
        <taxon>Cytophagia</taxon>
        <taxon>Cytophagales</taxon>
        <taxon>Hymenobacteraceae</taxon>
        <taxon>Rufibacter</taxon>
    </lineage>
</organism>
<evidence type="ECO:0000313" key="3">
    <source>
        <dbReference type="Proteomes" id="UP000036458"/>
    </source>
</evidence>
<dbReference type="EMBL" id="CP010777">
    <property type="protein sequence ID" value="AKQ46387.1"/>
    <property type="molecule type" value="Genomic_DNA"/>
</dbReference>
<feature type="compositionally biased region" description="Polar residues" evidence="1">
    <location>
        <begin position="75"/>
        <end position="92"/>
    </location>
</feature>